<evidence type="ECO:0000256" key="5">
    <source>
        <dbReference type="SAM" id="Phobius"/>
    </source>
</evidence>
<organism evidence="6 7">
    <name type="scientific">Ustilago hordei</name>
    <name type="common">Barley covered smut fungus</name>
    <dbReference type="NCBI Taxonomy" id="120017"/>
    <lineage>
        <taxon>Eukaryota</taxon>
        <taxon>Fungi</taxon>
        <taxon>Dikarya</taxon>
        <taxon>Basidiomycota</taxon>
        <taxon>Ustilaginomycotina</taxon>
        <taxon>Ustilaginomycetes</taxon>
        <taxon>Ustilaginales</taxon>
        <taxon>Ustilaginaceae</taxon>
        <taxon>Ustilago</taxon>
    </lineage>
</organism>
<comment type="caution">
    <text evidence="6">The sequence shown here is derived from an EMBL/GenBank/DDBJ whole genome shotgun (WGS) entry which is preliminary data.</text>
</comment>
<dbReference type="EMBL" id="CAGI01000133">
    <property type="protein sequence ID" value="CCF48294.1"/>
    <property type="molecule type" value="Genomic_DNA"/>
</dbReference>
<evidence type="ECO:0000256" key="4">
    <source>
        <dbReference type="ARBA" id="ARBA00023136"/>
    </source>
</evidence>
<evidence type="ECO:0008006" key="8">
    <source>
        <dbReference type="Google" id="ProtNLM"/>
    </source>
</evidence>
<feature type="transmembrane region" description="Helical" evidence="5">
    <location>
        <begin position="183"/>
        <end position="205"/>
    </location>
</feature>
<dbReference type="SUPFAM" id="SSF144091">
    <property type="entry name" value="Rhomboid-like"/>
    <property type="match status" value="1"/>
</dbReference>
<dbReference type="eggNOG" id="KOG4463">
    <property type="taxonomic scope" value="Eukaryota"/>
</dbReference>
<evidence type="ECO:0000256" key="3">
    <source>
        <dbReference type="ARBA" id="ARBA00022989"/>
    </source>
</evidence>
<dbReference type="GO" id="GO:0016020">
    <property type="term" value="C:membrane"/>
    <property type="evidence" value="ECO:0007669"/>
    <property type="project" value="UniProtKB-SubCell"/>
</dbReference>
<feature type="transmembrane region" description="Helical" evidence="5">
    <location>
        <begin position="14"/>
        <end position="34"/>
    </location>
</feature>
<dbReference type="GO" id="GO:0004252">
    <property type="term" value="F:serine-type endopeptidase activity"/>
    <property type="evidence" value="ECO:0007669"/>
    <property type="project" value="TreeGrafter"/>
</dbReference>
<sequence>MVAGFAHAPLTKGILITLTISSILVSLFQLKAFVHLQIHPHLTVHHQYYRLITQHFAFTNSSELFLGLLLFYDAGVKVERTFGTYKYASFLVVTTTLYTAVQVVLFGLSSFLLAQYTKTPWSPGGAEGLGKKHWFISGRSPAGPWALLFSILHQHSSIVPHLWSISISDSLMLTDKDITTYSLALLVAFSHPSSSLFASLLATVISALYRTGSGPFCRLKQYRIPLRLYLILSLLLTPWVGQTSLPQRSWRVEPPARRTREAREAREARLAQHNAALANLNRGGAGAVPRLASFLRPRREAQPPAVLPTQGGRGQVARQGEVRGGVDGRRGWNAIPPDTRAELQSFPRTDVLRAMHGSDGDPQAALNALRATSLPTVADP</sequence>
<dbReference type="OMA" id="HIREYHQ"/>
<gene>
    <name evidence="6" type="ORF">UHOR_06669</name>
</gene>
<reference evidence="6 7" key="1">
    <citation type="journal article" date="2012" name="Plant Cell">
        <title>Genome comparison of barley and maize smut fungi reveals targeted loss of RNA silencing components and species-specific presence of transposable elements.</title>
        <authorList>
            <person name="Laurie J.D."/>
            <person name="Ali S."/>
            <person name="Linning R."/>
            <person name="Mannhaupt G."/>
            <person name="Wong P."/>
            <person name="Gueldener U."/>
            <person name="Muensterkoetter M."/>
            <person name="Moore R."/>
            <person name="Kahmann R."/>
            <person name="Bakkeren G."/>
            <person name="Schirawski J."/>
        </authorList>
    </citation>
    <scope>NUCLEOTIDE SEQUENCE [LARGE SCALE GENOMIC DNA]</scope>
    <source>
        <strain evidence="7">Uh4875-4</strain>
    </source>
</reference>
<dbReference type="HOGENOM" id="CLU_057574_2_0_1"/>
<dbReference type="InterPro" id="IPR035952">
    <property type="entry name" value="Rhomboid-like_sf"/>
</dbReference>
<feature type="transmembrane region" description="Helical" evidence="5">
    <location>
        <begin position="55"/>
        <end position="75"/>
    </location>
</feature>
<protein>
    <recommendedName>
        <fullName evidence="8">Peptidase S54 rhomboid domain-containing protein</fullName>
    </recommendedName>
</protein>
<keyword evidence="4 5" id="KW-0472">Membrane</keyword>
<comment type="subcellular location">
    <subcellularLocation>
        <location evidence="1">Membrane</location>
        <topology evidence="1">Multi-pass membrane protein</topology>
    </subcellularLocation>
</comment>
<keyword evidence="3 5" id="KW-1133">Transmembrane helix</keyword>
<dbReference type="Proteomes" id="UP000006174">
    <property type="component" value="Unassembled WGS sequence"/>
</dbReference>
<dbReference type="STRING" id="1128400.I2FN01"/>
<dbReference type="Gene3D" id="1.20.1540.10">
    <property type="entry name" value="Rhomboid-like"/>
    <property type="match status" value="1"/>
</dbReference>
<feature type="transmembrane region" description="Helical" evidence="5">
    <location>
        <begin position="87"/>
        <end position="113"/>
    </location>
</feature>
<keyword evidence="2 5" id="KW-0812">Transmembrane</keyword>
<dbReference type="PANTHER" id="PTHR43066">
    <property type="entry name" value="RHOMBOID-RELATED PROTEIN"/>
    <property type="match status" value="1"/>
</dbReference>
<evidence type="ECO:0000313" key="6">
    <source>
        <dbReference type="EMBL" id="CCF48294.1"/>
    </source>
</evidence>
<name>I2FN01_USTHO</name>
<proteinExistence type="predicted"/>
<dbReference type="AlphaFoldDB" id="I2FN01"/>
<evidence type="ECO:0000256" key="2">
    <source>
        <dbReference type="ARBA" id="ARBA00022692"/>
    </source>
</evidence>
<evidence type="ECO:0000256" key="1">
    <source>
        <dbReference type="ARBA" id="ARBA00004141"/>
    </source>
</evidence>
<evidence type="ECO:0000313" key="7">
    <source>
        <dbReference type="Proteomes" id="UP000006174"/>
    </source>
</evidence>
<dbReference type="PANTHER" id="PTHR43066:SF21">
    <property type="entry name" value="UBIQUITIN-ASSOCIATED DOMAIN-CONTAINING PROTEIN 2"/>
    <property type="match status" value="1"/>
</dbReference>
<keyword evidence="7" id="KW-1185">Reference proteome</keyword>
<accession>I2FN01</accession>